<sequence>MAIGSASASTSMTADEVIVEASLGGVRYCLANQSKTINISTIGLGGMDTGSAPLSGFVGIYLIYNPTTTTSALLGVNATASVLPLIYGGANMPAGYTASALISVWPTNGSGQFVTGVQLDREIGITTTTVLNTSTVQASLTSFSASAGMPRNAVTCRGDFTIGSSAAGAGATVVLAGSAVELGRVAAGTTSPTGGAVSVVSFPYITVNTAQTLYYRASVSAGTLTLVVGISGYTI</sequence>
<reference evidence="1 2" key="1">
    <citation type="submission" date="2020-02" db="EMBL/GenBank/DDBJ databases">
        <title>Complete genome sequence of Pseudomonas multiresinivorans ORNL1.</title>
        <authorList>
            <person name="Podar M."/>
        </authorList>
    </citation>
    <scope>NUCLEOTIDE SEQUENCE [LARGE SCALE GENOMIC DNA]</scope>
    <source>
        <strain evidence="2">populi</strain>
    </source>
</reference>
<gene>
    <name evidence="1" type="ORF">G4G71_22115</name>
</gene>
<keyword evidence="2" id="KW-1185">Reference proteome</keyword>
<organism evidence="1 2">
    <name type="scientific">Pseudomonas multiresinivorans</name>
    <dbReference type="NCBI Taxonomy" id="95301"/>
    <lineage>
        <taxon>Bacteria</taxon>
        <taxon>Pseudomonadati</taxon>
        <taxon>Pseudomonadota</taxon>
        <taxon>Gammaproteobacteria</taxon>
        <taxon>Pseudomonadales</taxon>
        <taxon>Pseudomonadaceae</taxon>
        <taxon>Pseudomonas</taxon>
    </lineage>
</organism>
<evidence type="ECO:0000313" key="2">
    <source>
        <dbReference type="Proteomes" id="UP000502549"/>
    </source>
</evidence>
<dbReference type="KEGG" id="pmui:G4G71_22115"/>
<accession>A0A7Z3GTS9</accession>
<dbReference type="EMBL" id="CP048833">
    <property type="protein sequence ID" value="QJP12094.1"/>
    <property type="molecule type" value="Genomic_DNA"/>
</dbReference>
<dbReference type="Proteomes" id="UP000502549">
    <property type="component" value="Chromosome"/>
</dbReference>
<dbReference type="AlphaFoldDB" id="A0A7Z3GTS9"/>
<evidence type="ECO:0000313" key="1">
    <source>
        <dbReference type="EMBL" id="QJP12094.1"/>
    </source>
</evidence>
<proteinExistence type="predicted"/>
<protein>
    <submittedName>
        <fullName evidence="1">Phage tail protein</fullName>
    </submittedName>
</protein>
<name>A0A7Z3GTS9_9PSED</name>